<comment type="caution">
    <text evidence="1">The sequence shown here is derived from an EMBL/GenBank/DDBJ whole genome shotgun (WGS) entry which is preliminary data.</text>
</comment>
<evidence type="ECO:0000313" key="1">
    <source>
        <dbReference type="EMBL" id="SEF43225.1"/>
    </source>
</evidence>
<dbReference type="AlphaFoldDB" id="A0A8G2F3T1"/>
<reference evidence="1 2" key="1">
    <citation type="submission" date="2016-10" db="EMBL/GenBank/DDBJ databases">
        <authorList>
            <person name="Varghese N."/>
            <person name="Submissions S."/>
        </authorList>
    </citation>
    <scope>NUCLEOTIDE SEQUENCE [LARGE SCALE GENOMIC DNA]</scope>
    <source>
        <strain evidence="1 2">DSM 29073</strain>
    </source>
</reference>
<organism evidence="1 2">
    <name type="scientific">Parabacteroides chinchillae</name>
    <dbReference type="NCBI Taxonomy" id="871327"/>
    <lineage>
        <taxon>Bacteria</taxon>
        <taxon>Pseudomonadati</taxon>
        <taxon>Bacteroidota</taxon>
        <taxon>Bacteroidia</taxon>
        <taxon>Bacteroidales</taxon>
        <taxon>Tannerellaceae</taxon>
        <taxon>Parabacteroides</taxon>
    </lineage>
</organism>
<dbReference type="Proteomes" id="UP000236725">
    <property type="component" value="Unassembled WGS sequence"/>
</dbReference>
<gene>
    <name evidence="1" type="ORF">SAMN05444001_101167</name>
</gene>
<protein>
    <submittedName>
        <fullName evidence="1">Uncharacterized protein</fullName>
    </submittedName>
</protein>
<evidence type="ECO:0000313" key="2">
    <source>
        <dbReference type="Proteomes" id="UP000236725"/>
    </source>
</evidence>
<proteinExistence type="predicted"/>
<sequence length="51" mass="6240">MTYYLIEASHELQIIFEQLVLITDYKQKWILTTQIITRAIFNKHSDIYKQH</sequence>
<name>A0A8G2F3T1_9BACT</name>
<accession>A0A8G2F3T1</accession>
<keyword evidence="2" id="KW-1185">Reference proteome</keyword>
<dbReference type="EMBL" id="FNVS01000001">
    <property type="protein sequence ID" value="SEF43225.1"/>
    <property type="molecule type" value="Genomic_DNA"/>
</dbReference>